<dbReference type="OrthoDB" id="4481821at2"/>
<protein>
    <submittedName>
        <fullName evidence="3">3-oxoacyl-[acyl-carrier protein] reductase</fullName>
    </submittedName>
</protein>
<dbReference type="InterPro" id="IPR050259">
    <property type="entry name" value="SDR"/>
</dbReference>
<dbReference type="RefSeq" id="WP_141873382.1">
    <property type="nucleotide sequence ID" value="NZ_VFOX01000002.1"/>
</dbReference>
<dbReference type="GO" id="GO:0016491">
    <property type="term" value="F:oxidoreductase activity"/>
    <property type="evidence" value="ECO:0007669"/>
    <property type="project" value="UniProtKB-KW"/>
</dbReference>
<dbReference type="PANTHER" id="PTHR42879">
    <property type="entry name" value="3-OXOACYL-(ACYL-CARRIER-PROTEIN) REDUCTASE"/>
    <property type="match status" value="1"/>
</dbReference>
<proteinExistence type="inferred from homology"/>
<gene>
    <name evidence="3" type="ORF">FB560_3073</name>
</gene>
<dbReference type="FunFam" id="3.40.50.720:FF:000084">
    <property type="entry name" value="Short-chain dehydrogenase reductase"/>
    <property type="match status" value="1"/>
</dbReference>
<dbReference type="EMBL" id="VFOX01000002">
    <property type="protein sequence ID" value="TQL81600.1"/>
    <property type="molecule type" value="Genomic_DNA"/>
</dbReference>
<dbReference type="PRINTS" id="PR00081">
    <property type="entry name" value="GDHRDH"/>
</dbReference>
<comment type="similarity">
    <text evidence="1">Belongs to the short-chain dehydrogenases/reductases (SDR) family.</text>
</comment>
<dbReference type="InterPro" id="IPR036291">
    <property type="entry name" value="NAD(P)-bd_dom_sf"/>
</dbReference>
<dbReference type="Proteomes" id="UP000317209">
    <property type="component" value="Unassembled WGS sequence"/>
</dbReference>
<evidence type="ECO:0000313" key="3">
    <source>
        <dbReference type="EMBL" id="TQL81600.1"/>
    </source>
</evidence>
<evidence type="ECO:0000313" key="4">
    <source>
        <dbReference type="Proteomes" id="UP000317209"/>
    </source>
</evidence>
<dbReference type="Pfam" id="PF13561">
    <property type="entry name" value="adh_short_C2"/>
    <property type="match status" value="1"/>
</dbReference>
<evidence type="ECO:0000256" key="1">
    <source>
        <dbReference type="ARBA" id="ARBA00006484"/>
    </source>
</evidence>
<comment type="caution">
    <text evidence="3">The sequence shown here is derived from an EMBL/GenBank/DDBJ whole genome shotgun (WGS) entry which is preliminary data.</text>
</comment>
<organism evidence="3 4">
    <name type="scientific">Microbacterium saperdae</name>
    <dbReference type="NCBI Taxonomy" id="69368"/>
    <lineage>
        <taxon>Bacteria</taxon>
        <taxon>Bacillati</taxon>
        <taxon>Actinomycetota</taxon>
        <taxon>Actinomycetes</taxon>
        <taxon>Micrococcales</taxon>
        <taxon>Microbacteriaceae</taxon>
        <taxon>Microbacterium</taxon>
    </lineage>
</organism>
<dbReference type="InterPro" id="IPR002347">
    <property type="entry name" value="SDR_fam"/>
</dbReference>
<dbReference type="PANTHER" id="PTHR42879:SF2">
    <property type="entry name" value="3-OXOACYL-[ACYL-CARRIER-PROTEIN] REDUCTASE FABG"/>
    <property type="match status" value="1"/>
</dbReference>
<dbReference type="SUPFAM" id="SSF51735">
    <property type="entry name" value="NAD(P)-binding Rossmann-fold domains"/>
    <property type="match status" value="1"/>
</dbReference>
<dbReference type="AlphaFoldDB" id="A0A543B9T6"/>
<accession>A0A543B9T6</accession>
<keyword evidence="2" id="KW-0560">Oxidoreductase</keyword>
<name>A0A543B9T6_9MICO</name>
<dbReference type="PRINTS" id="PR00080">
    <property type="entry name" value="SDRFAMILY"/>
</dbReference>
<dbReference type="CDD" id="cd05233">
    <property type="entry name" value="SDR_c"/>
    <property type="match status" value="1"/>
</dbReference>
<dbReference type="Gene3D" id="3.40.50.720">
    <property type="entry name" value="NAD(P)-binding Rossmann-like Domain"/>
    <property type="match status" value="1"/>
</dbReference>
<evidence type="ECO:0000256" key="2">
    <source>
        <dbReference type="ARBA" id="ARBA00023002"/>
    </source>
</evidence>
<keyword evidence="4" id="KW-1185">Reference proteome</keyword>
<reference evidence="3 4" key="1">
    <citation type="submission" date="2019-06" db="EMBL/GenBank/DDBJ databases">
        <title>Sequencing the genomes of 1000 actinobacteria strains.</title>
        <authorList>
            <person name="Klenk H.-P."/>
        </authorList>
    </citation>
    <scope>NUCLEOTIDE SEQUENCE [LARGE SCALE GENOMIC DNA]</scope>
    <source>
        <strain evidence="3 4">DSM 20169</strain>
    </source>
</reference>
<sequence>MQEQQAQVVIVTGAGGHGVGSGVCDALAERGARLVLNDVDEQAVRSAAERYPDAIAVSADLRTAEGVAHVLDTAISHYGEVDALVNNAGVGLSLPAHLAEEADFDRLFSLNIRGLWLASRAFARHRIERGGGGAIVNISSVHGQHTQSGYAISAATKGAVEGLTRGMSTELGTHGIRCNAVAPGAVLDERFVDSYGLGDDGIGWIRRHASEQQVIDRTVGPADIGRVVGFLLSPDAWAIAGQTVTVDAGLSTLLYDRVFTGDAARTD</sequence>